<dbReference type="OrthoDB" id="2970736at2"/>
<gene>
    <name evidence="4" type="ORF">DFR56_11182</name>
</gene>
<keyword evidence="3" id="KW-0812">Transmembrane</keyword>
<keyword evidence="3" id="KW-0472">Membrane</keyword>
<evidence type="ECO:0000256" key="2">
    <source>
        <dbReference type="ARBA" id="ARBA00023287"/>
    </source>
</evidence>
<proteinExistence type="predicted"/>
<dbReference type="GO" id="GO:0009986">
    <property type="term" value="C:cell surface"/>
    <property type="evidence" value="ECO:0007669"/>
    <property type="project" value="UniProtKB-SubCell"/>
</dbReference>
<evidence type="ECO:0000256" key="1">
    <source>
        <dbReference type="ARBA" id="ARBA00004241"/>
    </source>
</evidence>
<keyword evidence="3" id="KW-1133">Transmembrane helix</keyword>
<evidence type="ECO:0000313" key="5">
    <source>
        <dbReference type="Proteomes" id="UP000247978"/>
    </source>
</evidence>
<sequence length="154" mass="18206">MREVKKSLFINEQGLTLVEVLASIVILSIVLISFLMVFIQTIKTNQKSEEIIDATYLAQREMERMYDLSRELEVSKRPEWFIEENYDHRPSMDNWEVFSRSEEGTAYKIEVSWTDKGDQMTRIIIKVYDSNESTEPKAQMENLLKWRTDDEVSP</sequence>
<dbReference type="EMBL" id="QJJQ01000011">
    <property type="protein sequence ID" value="PXW85314.1"/>
    <property type="molecule type" value="Genomic_DNA"/>
</dbReference>
<comment type="subcellular location">
    <subcellularLocation>
        <location evidence="1">Cell surface</location>
    </subcellularLocation>
</comment>
<organism evidence="4 5">
    <name type="scientific">Pseudogracilibacillus auburnensis</name>
    <dbReference type="NCBI Taxonomy" id="1494959"/>
    <lineage>
        <taxon>Bacteria</taxon>
        <taxon>Bacillati</taxon>
        <taxon>Bacillota</taxon>
        <taxon>Bacilli</taxon>
        <taxon>Bacillales</taxon>
        <taxon>Bacillaceae</taxon>
        <taxon>Pseudogracilibacillus</taxon>
    </lineage>
</organism>
<dbReference type="InterPro" id="IPR012902">
    <property type="entry name" value="N_methyl_site"/>
</dbReference>
<dbReference type="RefSeq" id="WP_110396230.1">
    <property type="nucleotide sequence ID" value="NZ_JADIJL010000011.1"/>
</dbReference>
<comment type="caution">
    <text evidence="4">The sequence shown here is derived from an EMBL/GenBank/DDBJ whole genome shotgun (WGS) entry which is preliminary data.</text>
</comment>
<dbReference type="PROSITE" id="PS00409">
    <property type="entry name" value="PROKAR_NTER_METHYL"/>
    <property type="match status" value="1"/>
</dbReference>
<dbReference type="NCBIfam" id="TIGR02532">
    <property type="entry name" value="IV_pilin_GFxxxE"/>
    <property type="match status" value="1"/>
</dbReference>
<protein>
    <submittedName>
        <fullName evidence="4">Prepilin-type N-terminal cleavage/methylation domain-containing protein</fullName>
    </submittedName>
</protein>
<evidence type="ECO:0000256" key="3">
    <source>
        <dbReference type="SAM" id="Phobius"/>
    </source>
</evidence>
<dbReference type="Proteomes" id="UP000247978">
    <property type="component" value="Unassembled WGS sequence"/>
</dbReference>
<keyword evidence="5" id="KW-1185">Reference proteome</keyword>
<reference evidence="4 5" key="1">
    <citation type="submission" date="2018-05" db="EMBL/GenBank/DDBJ databases">
        <title>Genomic Encyclopedia of Type Strains, Phase IV (KMG-IV): sequencing the most valuable type-strain genomes for metagenomic binning, comparative biology and taxonomic classification.</title>
        <authorList>
            <person name="Goeker M."/>
        </authorList>
    </citation>
    <scope>NUCLEOTIDE SEQUENCE [LARGE SCALE GENOMIC DNA]</scope>
    <source>
        <strain evidence="4 5">DSM 28556</strain>
    </source>
</reference>
<keyword evidence="2" id="KW-0178">Competence</keyword>
<feature type="transmembrane region" description="Helical" evidence="3">
    <location>
        <begin position="20"/>
        <end position="39"/>
    </location>
</feature>
<name>A0A2V3VWE2_9BACI</name>
<accession>A0A2V3VWE2</accession>
<dbReference type="AlphaFoldDB" id="A0A2V3VWE2"/>
<evidence type="ECO:0000313" key="4">
    <source>
        <dbReference type="EMBL" id="PXW85314.1"/>
    </source>
</evidence>
<dbReference type="GO" id="GO:0030420">
    <property type="term" value="P:establishment of competence for transformation"/>
    <property type="evidence" value="ECO:0007669"/>
    <property type="project" value="UniProtKB-KW"/>
</dbReference>
<dbReference type="Pfam" id="PF07963">
    <property type="entry name" value="N_methyl"/>
    <property type="match status" value="1"/>
</dbReference>